<dbReference type="STRING" id="1736691.SAMN06295964_3273"/>
<dbReference type="AlphaFoldDB" id="A0A1T4Z8H3"/>
<evidence type="ECO:0000256" key="2">
    <source>
        <dbReference type="ARBA" id="ARBA00022692"/>
    </source>
</evidence>
<feature type="transmembrane region" description="Helical" evidence="7">
    <location>
        <begin position="123"/>
        <end position="146"/>
    </location>
</feature>
<dbReference type="InterPro" id="IPR002033">
    <property type="entry name" value="TatC"/>
</dbReference>
<feature type="transmembrane region" description="Helical" evidence="7">
    <location>
        <begin position="173"/>
        <end position="194"/>
    </location>
</feature>
<keyword evidence="5 7" id="KW-0811">Translocation</keyword>
<dbReference type="RefSeq" id="WP_231948917.1">
    <property type="nucleotide sequence ID" value="NZ_LT796768.1"/>
</dbReference>
<accession>A0A1T4Z8H3</accession>
<evidence type="ECO:0000313" key="10">
    <source>
        <dbReference type="Proteomes" id="UP000191040"/>
    </source>
</evidence>
<dbReference type="HAMAP" id="MF_00902">
    <property type="entry name" value="TatC"/>
    <property type="match status" value="1"/>
</dbReference>
<gene>
    <name evidence="7" type="primary">tatC</name>
    <name evidence="9" type="ORF">SAMN06295964_3273</name>
</gene>
<dbReference type="GO" id="GO:0033281">
    <property type="term" value="C:TAT protein transport complex"/>
    <property type="evidence" value="ECO:0007669"/>
    <property type="project" value="UniProtKB-UniRule"/>
</dbReference>
<feature type="transmembrane region" description="Helical" evidence="7">
    <location>
        <begin position="230"/>
        <end position="250"/>
    </location>
</feature>
<comment type="subcellular location">
    <subcellularLocation>
        <location evidence="7">Cell membrane</location>
        <topology evidence="7">Multi-pass membrane protein</topology>
    </subcellularLocation>
    <subcellularLocation>
        <location evidence="1">Membrane</location>
        <topology evidence="1">Multi-pass membrane protein</topology>
    </subcellularLocation>
</comment>
<keyword evidence="10" id="KW-1185">Reference proteome</keyword>
<comment type="similarity">
    <text evidence="7">Belongs to the TatC family.</text>
</comment>
<dbReference type="GO" id="GO:0009977">
    <property type="term" value="F:proton motive force dependent protein transmembrane transporter activity"/>
    <property type="evidence" value="ECO:0007669"/>
    <property type="project" value="TreeGrafter"/>
</dbReference>
<feature type="transmembrane region" description="Helical" evidence="7">
    <location>
        <begin position="93"/>
        <end position="116"/>
    </location>
</feature>
<reference evidence="10" key="1">
    <citation type="submission" date="2017-02" db="EMBL/GenBank/DDBJ databases">
        <authorList>
            <person name="Varghese N."/>
            <person name="Submissions S."/>
        </authorList>
    </citation>
    <scope>NUCLEOTIDE SEQUENCE [LARGE SCALE GENOMIC DNA]</scope>
    <source>
        <strain evidence="10">9H-4</strain>
    </source>
</reference>
<dbReference type="PANTHER" id="PTHR30371">
    <property type="entry name" value="SEC-INDEPENDENT PROTEIN TRANSLOCASE PROTEIN TATC"/>
    <property type="match status" value="1"/>
</dbReference>
<organism evidence="9 10">
    <name type="scientific">Aeromicrobium choanae</name>
    <dbReference type="NCBI Taxonomy" id="1736691"/>
    <lineage>
        <taxon>Bacteria</taxon>
        <taxon>Bacillati</taxon>
        <taxon>Actinomycetota</taxon>
        <taxon>Actinomycetes</taxon>
        <taxon>Propionibacteriales</taxon>
        <taxon>Nocardioidaceae</taxon>
        <taxon>Aeromicrobium</taxon>
    </lineage>
</organism>
<evidence type="ECO:0000256" key="5">
    <source>
        <dbReference type="ARBA" id="ARBA00023010"/>
    </source>
</evidence>
<comment type="function">
    <text evidence="7">Part of the twin-arginine translocation (Tat) system that transports large folded proteins containing a characteristic twin-arginine motif in their signal peptide across membranes. Together with TatB, TatC is part of a receptor directly interacting with Tat signal peptides.</text>
</comment>
<keyword evidence="4 7" id="KW-1133">Transmembrane helix</keyword>
<keyword evidence="7" id="KW-0813">Transport</keyword>
<dbReference type="GO" id="GO:0065002">
    <property type="term" value="P:intracellular protein transmembrane transport"/>
    <property type="evidence" value="ECO:0007669"/>
    <property type="project" value="TreeGrafter"/>
</dbReference>
<name>A0A1T4Z8H3_9ACTN</name>
<comment type="subunit">
    <text evidence="7">The Tat system comprises two distinct complexes: a TatABC complex, containing multiple copies of TatA, TatB and TatC subunits, and a separate TatA complex, containing only TatA subunits. Substrates initially bind to the TatABC complex, which probably triggers association of the separate TatA complex to form the active translocon.</text>
</comment>
<keyword evidence="3 7" id="KW-0653">Protein transport</keyword>
<feature type="region of interest" description="Disordered" evidence="8">
    <location>
        <begin position="260"/>
        <end position="280"/>
    </location>
</feature>
<dbReference type="NCBIfam" id="TIGR00945">
    <property type="entry name" value="tatC"/>
    <property type="match status" value="1"/>
</dbReference>
<keyword evidence="7" id="KW-1003">Cell membrane</keyword>
<proteinExistence type="inferred from homology"/>
<dbReference type="PANTHER" id="PTHR30371:SF0">
    <property type="entry name" value="SEC-INDEPENDENT PROTEIN TRANSLOCASE PROTEIN TATC, CHLOROPLASTIC-RELATED"/>
    <property type="match status" value="1"/>
</dbReference>
<sequence length="280" mass="30665">MALGFGRAGRQSVPGGEMPLFDHLAELRSRLMKALAAVVIGVAIAWYFYPEILDWLTAPYEQVRPALEDEGIDTELVVSGIGGAFQFQLKTSVVAGLVLSSPVWLWQVWAFVLPALHRHEKRAALLLTATCLPLFLGGAWIGYWTFPKAIELLVGFAPEGWTNLLNGADYLSFATRMILLFGVGAQIPVVVVILNRIGAVSGEQLIRARPWIIVGIFVFAAIATPTVDPVTFLFLAIPMSVLYFVSEIIARVTDRRRGRSGEQVDDEEASTLDAPRGLDD</sequence>
<dbReference type="PRINTS" id="PR01840">
    <property type="entry name" value="TATCFAMILY"/>
</dbReference>
<evidence type="ECO:0000256" key="1">
    <source>
        <dbReference type="ARBA" id="ARBA00004141"/>
    </source>
</evidence>
<keyword evidence="6 7" id="KW-0472">Membrane</keyword>
<dbReference type="Pfam" id="PF00902">
    <property type="entry name" value="TatC"/>
    <property type="match status" value="1"/>
</dbReference>
<evidence type="ECO:0000256" key="3">
    <source>
        <dbReference type="ARBA" id="ARBA00022927"/>
    </source>
</evidence>
<dbReference type="Proteomes" id="UP000191040">
    <property type="component" value="Chromosome I"/>
</dbReference>
<evidence type="ECO:0000256" key="8">
    <source>
        <dbReference type="SAM" id="MobiDB-lite"/>
    </source>
</evidence>
<protein>
    <recommendedName>
        <fullName evidence="7">Sec-independent protein translocase protein TatC</fullName>
    </recommendedName>
</protein>
<keyword evidence="2 7" id="KW-0812">Transmembrane</keyword>
<evidence type="ECO:0000256" key="7">
    <source>
        <dbReference type="HAMAP-Rule" id="MF_00902"/>
    </source>
</evidence>
<dbReference type="GO" id="GO:0043953">
    <property type="term" value="P:protein transport by the Tat complex"/>
    <property type="evidence" value="ECO:0007669"/>
    <property type="project" value="UniProtKB-UniRule"/>
</dbReference>
<dbReference type="EMBL" id="LT796768">
    <property type="protein sequence ID" value="SKB10360.1"/>
    <property type="molecule type" value="Genomic_DNA"/>
</dbReference>
<feature type="transmembrane region" description="Helical" evidence="7">
    <location>
        <begin position="206"/>
        <end position="224"/>
    </location>
</feature>
<evidence type="ECO:0000256" key="6">
    <source>
        <dbReference type="ARBA" id="ARBA00023136"/>
    </source>
</evidence>
<feature type="transmembrane region" description="Helical" evidence="7">
    <location>
        <begin position="31"/>
        <end position="49"/>
    </location>
</feature>
<evidence type="ECO:0000256" key="4">
    <source>
        <dbReference type="ARBA" id="ARBA00022989"/>
    </source>
</evidence>
<evidence type="ECO:0000313" key="9">
    <source>
        <dbReference type="EMBL" id="SKB10360.1"/>
    </source>
</evidence>